<gene>
    <name evidence="2" type="ORF">K458DRAFT_353859</name>
</gene>
<dbReference type="OrthoDB" id="4140442at2759"/>
<dbReference type="Proteomes" id="UP000799291">
    <property type="component" value="Unassembled WGS sequence"/>
</dbReference>
<keyword evidence="1" id="KW-1133">Transmembrane helix</keyword>
<name>A0A6G1JN17_9PLEO</name>
<sequence>MAAYSRGLYSAVHQHSLRFPSSIRTAIFTARPQVSLSHSPIRNFSSTIFRRYRAPSRYPSKSSTSSIINADPILRTVVQTREPVILYKEPSRGKYLLRVYSWATVATSIGLYSIYFAKHTSTLEQPFFVPPAYIVVGLAFVAIGIHIFQRPVRRISALEIVPGTMGGRVQLRVRARKTPWSKESIVMVDPFEATISEKTYPVVKELVEAERARRQSITEGLGHMFIVARVWEIAARFIEQKWTSFFLNFKFAVLQFGMIQLKVDGEKWKIDCEGRLLEDGKGIDRIIAEE</sequence>
<keyword evidence="3" id="KW-1185">Reference proteome</keyword>
<dbReference type="EMBL" id="MU005569">
    <property type="protein sequence ID" value="KAF2691818.1"/>
    <property type="molecule type" value="Genomic_DNA"/>
</dbReference>
<accession>A0A6G1JN17</accession>
<evidence type="ECO:0000313" key="3">
    <source>
        <dbReference type="Proteomes" id="UP000799291"/>
    </source>
</evidence>
<keyword evidence="1" id="KW-0812">Transmembrane</keyword>
<feature type="transmembrane region" description="Helical" evidence="1">
    <location>
        <begin position="95"/>
        <end position="115"/>
    </location>
</feature>
<proteinExistence type="predicted"/>
<evidence type="ECO:0000256" key="1">
    <source>
        <dbReference type="SAM" id="Phobius"/>
    </source>
</evidence>
<reference evidence="2" key="1">
    <citation type="journal article" date="2020" name="Stud. Mycol.">
        <title>101 Dothideomycetes genomes: a test case for predicting lifestyles and emergence of pathogens.</title>
        <authorList>
            <person name="Haridas S."/>
            <person name="Albert R."/>
            <person name="Binder M."/>
            <person name="Bloem J."/>
            <person name="Labutti K."/>
            <person name="Salamov A."/>
            <person name="Andreopoulos B."/>
            <person name="Baker S."/>
            <person name="Barry K."/>
            <person name="Bills G."/>
            <person name="Bluhm B."/>
            <person name="Cannon C."/>
            <person name="Castanera R."/>
            <person name="Culley D."/>
            <person name="Daum C."/>
            <person name="Ezra D."/>
            <person name="Gonzalez J."/>
            <person name="Henrissat B."/>
            <person name="Kuo A."/>
            <person name="Liang C."/>
            <person name="Lipzen A."/>
            <person name="Lutzoni F."/>
            <person name="Magnuson J."/>
            <person name="Mondo S."/>
            <person name="Nolan M."/>
            <person name="Ohm R."/>
            <person name="Pangilinan J."/>
            <person name="Park H.-J."/>
            <person name="Ramirez L."/>
            <person name="Alfaro M."/>
            <person name="Sun H."/>
            <person name="Tritt A."/>
            <person name="Yoshinaga Y."/>
            <person name="Zwiers L.-H."/>
            <person name="Turgeon B."/>
            <person name="Goodwin S."/>
            <person name="Spatafora J."/>
            <person name="Crous P."/>
            <person name="Grigoriev I."/>
        </authorList>
    </citation>
    <scope>NUCLEOTIDE SEQUENCE</scope>
    <source>
        <strain evidence="2">CBS 122367</strain>
    </source>
</reference>
<dbReference type="AlphaFoldDB" id="A0A6G1JN17"/>
<feature type="transmembrane region" description="Helical" evidence="1">
    <location>
        <begin position="127"/>
        <end position="148"/>
    </location>
</feature>
<keyword evidence="1" id="KW-0472">Membrane</keyword>
<evidence type="ECO:0000313" key="2">
    <source>
        <dbReference type="EMBL" id="KAF2691818.1"/>
    </source>
</evidence>
<organism evidence="2 3">
    <name type="scientific">Lentithecium fluviatile CBS 122367</name>
    <dbReference type="NCBI Taxonomy" id="1168545"/>
    <lineage>
        <taxon>Eukaryota</taxon>
        <taxon>Fungi</taxon>
        <taxon>Dikarya</taxon>
        <taxon>Ascomycota</taxon>
        <taxon>Pezizomycotina</taxon>
        <taxon>Dothideomycetes</taxon>
        <taxon>Pleosporomycetidae</taxon>
        <taxon>Pleosporales</taxon>
        <taxon>Massarineae</taxon>
        <taxon>Lentitheciaceae</taxon>
        <taxon>Lentithecium</taxon>
    </lineage>
</organism>
<protein>
    <submittedName>
        <fullName evidence="2">Uncharacterized protein</fullName>
    </submittedName>
</protein>